<evidence type="ECO:0000256" key="2">
    <source>
        <dbReference type="ARBA" id="ARBA00023163"/>
    </source>
</evidence>
<proteinExistence type="predicted"/>
<evidence type="ECO:0000259" key="3">
    <source>
        <dbReference type="Pfam" id="PF04967"/>
    </source>
</evidence>
<keyword evidence="1" id="KW-0805">Transcription regulation</keyword>
<dbReference type="PANTHER" id="PTHR34236">
    <property type="entry name" value="DIMETHYL SULFOXIDE REDUCTASE TRANSCRIPTIONAL ACTIVATOR"/>
    <property type="match status" value="1"/>
</dbReference>
<name>A0A1I6HPZ1_9EURY</name>
<dbReference type="EMBL" id="FOYT01000002">
    <property type="protein sequence ID" value="SFR56340.1"/>
    <property type="molecule type" value="Genomic_DNA"/>
</dbReference>
<dbReference type="STRING" id="553469.SAMN04487947_2297"/>
<protein>
    <submittedName>
        <fullName evidence="5">HTH DNA binding domain-containing protein</fullName>
    </submittedName>
</protein>
<keyword evidence="2" id="KW-0804">Transcription</keyword>
<dbReference type="RefSeq" id="WP_089807725.1">
    <property type="nucleotide sequence ID" value="NZ_FOYT01000002.1"/>
</dbReference>
<evidence type="ECO:0000313" key="5">
    <source>
        <dbReference type="EMBL" id="SFR56340.1"/>
    </source>
</evidence>
<keyword evidence="6" id="KW-1185">Reference proteome</keyword>
<evidence type="ECO:0000259" key="4">
    <source>
        <dbReference type="Pfam" id="PF24278"/>
    </source>
</evidence>
<sequence length="220" mass="23355">MRRVTFEVSYPAALVHPLHRRLAEEEGVSRMELLMWGPTTNVTTLSWFDADPATVRKVLTAVGSLSSASLVADDGGTYAFVHQTGFEFDDALLDLLAAASVVFLPPVTFFADGTATFDAVGETAALSEFYRRLGDLLKTRIRRVHDFRRGPPAGNLTARQAAALEAAVGVGYYDVPRTGTVADVADELDCASSTAGELLRKAESAVVSAFVADGSPAADG</sequence>
<dbReference type="InterPro" id="IPR056493">
    <property type="entry name" value="HVO_0513_N"/>
</dbReference>
<dbReference type="InterPro" id="IPR007050">
    <property type="entry name" value="HTH_bacterioopsin"/>
</dbReference>
<dbReference type="Proteomes" id="UP000198531">
    <property type="component" value="Unassembled WGS sequence"/>
</dbReference>
<evidence type="ECO:0000256" key="1">
    <source>
        <dbReference type="ARBA" id="ARBA00023015"/>
    </source>
</evidence>
<organism evidence="5 6">
    <name type="scientific">Halogeometricum rufum</name>
    <dbReference type="NCBI Taxonomy" id="553469"/>
    <lineage>
        <taxon>Archaea</taxon>
        <taxon>Methanobacteriati</taxon>
        <taxon>Methanobacteriota</taxon>
        <taxon>Stenosarchaea group</taxon>
        <taxon>Halobacteria</taxon>
        <taxon>Halobacteriales</taxon>
        <taxon>Haloferacaceae</taxon>
        <taxon>Halogeometricum</taxon>
    </lineage>
</organism>
<dbReference type="Pfam" id="PF04967">
    <property type="entry name" value="HTH_10"/>
    <property type="match status" value="1"/>
</dbReference>
<evidence type="ECO:0000313" key="6">
    <source>
        <dbReference type="Proteomes" id="UP000198531"/>
    </source>
</evidence>
<reference evidence="6" key="1">
    <citation type="submission" date="2016-10" db="EMBL/GenBank/DDBJ databases">
        <authorList>
            <person name="Varghese N."/>
            <person name="Submissions S."/>
        </authorList>
    </citation>
    <scope>NUCLEOTIDE SEQUENCE [LARGE SCALE GENOMIC DNA]</scope>
    <source>
        <strain evidence="6">CGMCC 1.7736</strain>
    </source>
</reference>
<accession>A0A1I6HPZ1</accession>
<dbReference type="Pfam" id="PF24278">
    <property type="entry name" value="HVO_0513_N"/>
    <property type="match status" value="1"/>
</dbReference>
<dbReference type="AlphaFoldDB" id="A0A1I6HPZ1"/>
<feature type="domain" description="HTH bat-type" evidence="3">
    <location>
        <begin position="156"/>
        <end position="207"/>
    </location>
</feature>
<gene>
    <name evidence="5" type="ORF">SAMN04487947_2297</name>
</gene>
<feature type="domain" description="HVO-0513-like N-terminal" evidence="4">
    <location>
        <begin position="16"/>
        <end position="144"/>
    </location>
</feature>
<dbReference type="OrthoDB" id="27447at2157"/>
<dbReference type="PANTHER" id="PTHR34236:SF1">
    <property type="entry name" value="DIMETHYL SULFOXIDE REDUCTASE TRANSCRIPTIONAL ACTIVATOR"/>
    <property type="match status" value="1"/>
</dbReference>